<feature type="compositionally biased region" description="Gly residues" evidence="1">
    <location>
        <begin position="340"/>
        <end position="349"/>
    </location>
</feature>
<feature type="compositionally biased region" description="Polar residues" evidence="1">
    <location>
        <begin position="289"/>
        <end position="305"/>
    </location>
</feature>
<sequence>MKTNTLSPRNTSIYYFVVFFSVLLTSCGSYQNSSYYDSDGIYGSSSNRTIETRSQNNSYDRNQYKDYFATLQKDNTSDEIFTNVDDYSSYDLNSESVQNNDTNYPGWGSNPQNISINFNDNNWYGNYWYGNNWYGNNWYRNYWGWNGGYGWGLNVGLGWNNYYGNGFYGNSYYGNGYYGNAYYGNGYYGNSYYGNNWTNSNYYNSRTRSYNSSRRGSTYDNAGINGRNSGTYSRTQNNNNNRRTINSENRQSTDFNRNSSSRTSPTFSRNPQQTPNYPQNNTQSAPRRGNTNNGRIESTTPTRTYSPEPRYDNSSRSYNNTRSSGSETRSSGGETRSSGSRGGRSGGRG</sequence>
<dbReference type="RefSeq" id="WP_210644035.1">
    <property type="nucleotide sequence ID" value="NZ_JAGFBU010000001.1"/>
</dbReference>
<feature type="compositionally biased region" description="Low complexity" evidence="1">
    <location>
        <begin position="233"/>
        <end position="250"/>
    </location>
</feature>
<feature type="compositionally biased region" description="Low complexity" evidence="1">
    <location>
        <begin position="312"/>
        <end position="339"/>
    </location>
</feature>
<accession>A0ABS5CNX6</accession>
<evidence type="ECO:0000313" key="4">
    <source>
        <dbReference type="Proteomes" id="UP000674217"/>
    </source>
</evidence>
<dbReference type="EMBL" id="JAGFBU010000001">
    <property type="protein sequence ID" value="MBP4140321.1"/>
    <property type="molecule type" value="Genomic_DNA"/>
</dbReference>
<comment type="caution">
    <text evidence="3">The sequence shown here is derived from an EMBL/GenBank/DDBJ whole genome shotgun (WGS) entry which is preliminary data.</text>
</comment>
<feature type="compositionally biased region" description="Polar residues" evidence="1">
    <location>
        <begin position="252"/>
        <end position="269"/>
    </location>
</feature>
<proteinExistence type="predicted"/>
<feature type="compositionally biased region" description="Low complexity" evidence="1">
    <location>
        <begin position="208"/>
        <end position="219"/>
    </location>
</feature>
<gene>
    <name evidence="3" type="ORF">J3S90_00700</name>
</gene>
<dbReference type="PROSITE" id="PS51257">
    <property type="entry name" value="PROKAR_LIPOPROTEIN"/>
    <property type="match status" value="1"/>
</dbReference>
<keyword evidence="2" id="KW-0812">Transmembrane</keyword>
<evidence type="ECO:0000256" key="1">
    <source>
        <dbReference type="SAM" id="MobiDB-lite"/>
    </source>
</evidence>
<evidence type="ECO:0000313" key="3">
    <source>
        <dbReference type="EMBL" id="MBP4140321.1"/>
    </source>
</evidence>
<keyword evidence="2" id="KW-1133">Transmembrane helix</keyword>
<evidence type="ECO:0008006" key="5">
    <source>
        <dbReference type="Google" id="ProtNLM"/>
    </source>
</evidence>
<name>A0ABS5CNX6_9FLAO</name>
<evidence type="ECO:0000256" key="2">
    <source>
        <dbReference type="SAM" id="Phobius"/>
    </source>
</evidence>
<reference evidence="3 4" key="1">
    <citation type="submission" date="2021-03" db="EMBL/GenBank/DDBJ databases">
        <title>Flavobacterium Flabelliformis Sp. Nov. And Flavobacterium Geliluteum Sp. Nov., Two Novel Multidrug Resistant Psychrophilic Species Isolated From Antarctica.</title>
        <authorList>
            <person name="Kralova S."/>
            <person name="Busse H.J."/>
            <person name="Bezdicek M."/>
            <person name="Nykrynova M."/>
            <person name="Kroupova E."/>
            <person name="Krsek D."/>
            <person name="Sedlacek I."/>
        </authorList>
    </citation>
    <scope>NUCLEOTIDE SEQUENCE [LARGE SCALE GENOMIC DNA]</scope>
    <source>
        <strain evidence="3 4">P4023</strain>
    </source>
</reference>
<dbReference type="Proteomes" id="UP000674217">
    <property type="component" value="Unassembled WGS sequence"/>
</dbReference>
<feature type="transmembrane region" description="Helical" evidence="2">
    <location>
        <begin position="12"/>
        <end position="31"/>
    </location>
</feature>
<organism evidence="3 4">
    <name type="scientific">Flavobacterium flabelliforme</name>
    <dbReference type="NCBI Taxonomy" id="2816119"/>
    <lineage>
        <taxon>Bacteria</taxon>
        <taxon>Pseudomonadati</taxon>
        <taxon>Bacteroidota</taxon>
        <taxon>Flavobacteriia</taxon>
        <taxon>Flavobacteriales</taxon>
        <taxon>Flavobacteriaceae</taxon>
        <taxon>Flavobacterium</taxon>
    </lineage>
</organism>
<feature type="region of interest" description="Disordered" evidence="1">
    <location>
        <begin position="208"/>
        <end position="349"/>
    </location>
</feature>
<keyword evidence="4" id="KW-1185">Reference proteome</keyword>
<keyword evidence="2" id="KW-0472">Membrane</keyword>
<protein>
    <recommendedName>
        <fullName evidence="5">Prolyl-tRNA synthetase</fullName>
    </recommendedName>
</protein>
<feature type="compositionally biased region" description="Low complexity" evidence="1">
    <location>
        <begin position="270"/>
        <end position="283"/>
    </location>
</feature>